<evidence type="ECO:0000259" key="11">
    <source>
        <dbReference type="PROSITE" id="PS50109"/>
    </source>
</evidence>
<dbReference type="PRINTS" id="PR00344">
    <property type="entry name" value="BCTRLSENSOR"/>
</dbReference>
<evidence type="ECO:0000256" key="5">
    <source>
        <dbReference type="ARBA" id="ARBA00022679"/>
    </source>
</evidence>
<evidence type="ECO:0000256" key="9">
    <source>
        <dbReference type="ARBA" id="ARBA00023012"/>
    </source>
</evidence>
<dbReference type="InterPro" id="IPR003594">
    <property type="entry name" value="HATPase_dom"/>
</dbReference>
<reference evidence="12 13" key="1">
    <citation type="submission" date="2020-04" db="EMBL/GenBank/DDBJ databases">
        <authorList>
            <person name="Klaysubun C."/>
            <person name="Duangmal K."/>
            <person name="Lipun K."/>
        </authorList>
    </citation>
    <scope>NUCLEOTIDE SEQUENCE [LARGE SCALE GENOMIC DNA]</scope>
    <source>
        <strain evidence="12 13">K10HN5</strain>
    </source>
</reference>
<dbReference type="SMART" id="SM00387">
    <property type="entry name" value="HATPase_c"/>
    <property type="match status" value="1"/>
</dbReference>
<evidence type="ECO:0000256" key="8">
    <source>
        <dbReference type="ARBA" id="ARBA00022989"/>
    </source>
</evidence>
<evidence type="ECO:0000256" key="10">
    <source>
        <dbReference type="ARBA" id="ARBA00023136"/>
    </source>
</evidence>
<dbReference type="Gene3D" id="3.30.565.10">
    <property type="entry name" value="Histidine kinase-like ATPase, C-terminal domain"/>
    <property type="match status" value="1"/>
</dbReference>
<evidence type="ECO:0000313" key="13">
    <source>
        <dbReference type="Proteomes" id="UP000820669"/>
    </source>
</evidence>
<dbReference type="Pfam" id="PF02518">
    <property type="entry name" value="HATPase_c"/>
    <property type="match status" value="1"/>
</dbReference>
<evidence type="ECO:0000256" key="4">
    <source>
        <dbReference type="ARBA" id="ARBA00022553"/>
    </source>
</evidence>
<dbReference type="RefSeq" id="WP_169383462.1">
    <property type="nucleotide sequence ID" value="NZ_JAAXLA010000046.1"/>
</dbReference>
<keyword evidence="13" id="KW-1185">Reference proteome</keyword>
<keyword evidence="7 12" id="KW-0418">Kinase</keyword>
<protein>
    <recommendedName>
        <fullName evidence="3">histidine kinase</fullName>
        <ecNumber evidence="3">2.7.13.3</ecNumber>
    </recommendedName>
</protein>
<evidence type="ECO:0000256" key="3">
    <source>
        <dbReference type="ARBA" id="ARBA00012438"/>
    </source>
</evidence>
<dbReference type="InterPro" id="IPR036890">
    <property type="entry name" value="HATPase_C_sf"/>
</dbReference>
<dbReference type="PROSITE" id="PS50109">
    <property type="entry name" value="HIS_KIN"/>
    <property type="match status" value="1"/>
</dbReference>
<evidence type="ECO:0000313" key="12">
    <source>
        <dbReference type="EMBL" id="NMH99983.1"/>
    </source>
</evidence>
<proteinExistence type="predicted"/>
<dbReference type="EMBL" id="JAAXLA010000046">
    <property type="protein sequence ID" value="NMH99983.1"/>
    <property type="molecule type" value="Genomic_DNA"/>
</dbReference>
<keyword evidence="5" id="KW-0808">Transferase</keyword>
<dbReference type="InterPro" id="IPR050428">
    <property type="entry name" value="TCS_sensor_his_kinase"/>
</dbReference>
<dbReference type="InterPro" id="IPR004358">
    <property type="entry name" value="Sig_transdc_His_kin-like_C"/>
</dbReference>
<dbReference type="PANTHER" id="PTHR45436">
    <property type="entry name" value="SENSOR HISTIDINE KINASE YKOH"/>
    <property type="match status" value="1"/>
</dbReference>
<evidence type="ECO:0000256" key="2">
    <source>
        <dbReference type="ARBA" id="ARBA00004370"/>
    </source>
</evidence>
<organism evidence="12 13">
    <name type="scientific">Pseudonocardia acidicola</name>
    <dbReference type="NCBI Taxonomy" id="2724939"/>
    <lineage>
        <taxon>Bacteria</taxon>
        <taxon>Bacillati</taxon>
        <taxon>Actinomycetota</taxon>
        <taxon>Actinomycetes</taxon>
        <taxon>Pseudonocardiales</taxon>
        <taxon>Pseudonocardiaceae</taxon>
        <taxon>Pseudonocardia</taxon>
    </lineage>
</organism>
<comment type="subcellular location">
    <subcellularLocation>
        <location evidence="2">Membrane</location>
    </subcellularLocation>
</comment>
<keyword evidence="9" id="KW-0902">Two-component regulatory system</keyword>
<keyword evidence="4" id="KW-0597">Phosphoprotein</keyword>
<dbReference type="PANTHER" id="PTHR45436:SF5">
    <property type="entry name" value="SENSOR HISTIDINE KINASE TRCS"/>
    <property type="match status" value="1"/>
</dbReference>
<comment type="catalytic activity">
    <reaction evidence="1">
        <text>ATP + protein L-histidine = ADP + protein N-phospho-L-histidine.</text>
        <dbReference type="EC" id="2.7.13.3"/>
    </reaction>
</comment>
<feature type="domain" description="Histidine kinase" evidence="11">
    <location>
        <begin position="26"/>
        <end position="211"/>
    </location>
</feature>
<dbReference type="Proteomes" id="UP000820669">
    <property type="component" value="Unassembled WGS sequence"/>
</dbReference>
<sequence length="223" mass="23827">MGLLRDRRPETGRLHPDPENADALRGLLHDLGRDLVTLLYVVESMRDAELDDVTCNRIDLLEHELERVVAMVHLTDTTRPDPGVVSVRPLLEQITSLTTVSAQTQVSLSSADDLRMRIDETVLWRMVSNLVDNAVRAAGPRGRVEVTATGGPDVVIEVADNGPGFGRGRAGTAGLGLDIVAGLVQGCGGSLRMREAQPRGTRAQLLFPGTGIAADGRSPVGGR</sequence>
<keyword evidence="6" id="KW-0812">Transmembrane</keyword>
<evidence type="ECO:0000256" key="1">
    <source>
        <dbReference type="ARBA" id="ARBA00000085"/>
    </source>
</evidence>
<keyword evidence="8" id="KW-1133">Transmembrane helix</keyword>
<accession>A0ABX1SEI9</accession>
<dbReference type="InterPro" id="IPR005467">
    <property type="entry name" value="His_kinase_dom"/>
</dbReference>
<dbReference type="EC" id="2.7.13.3" evidence="3"/>
<keyword evidence="10" id="KW-0472">Membrane</keyword>
<gene>
    <name evidence="12" type="ORF">HF526_22110</name>
</gene>
<name>A0ABX1SEI9_9PSEU</name>
<comment type="caution">
    <text evidence="12">The sequence shown here is derived from an EMBL/GenBank/DDBJ whole genome shotgun (WGS) entry which is preliminary data.</text>
</comment>
<dbReference type="GO" id="GO:0016301">
    <property type="term" value="F:kinase activity"/>
    <property type="evidence" value="ECO:0007669"/>
    <property type="project" value="UniProtKB-KW"/>
</dbReference>
<dbReference type="SUPFAM" id="SSF55874">
    <property type="entry name" value="ATPase domain of HSP90 chaperone/DNA topoisomerase II/histidine kinase"/>
    <property type="match status" value="1"/>
</dbReference>
<evidence type="ECO:0000256" key="7">
    <source>
        <dbReference type="ARBA" id="ARBA00022777"/>
    </source>
</evidence>
<evidence type="ECO:0000256" key="6">
    <source>
        <dbReference type="ARBA" id="ARBA00022692"/>
    </source>
</evidence>